<reference evidence="1 2" key="1">
    <citation type="submission" date="2020-08" db="EMBL/GenBank/DDBJ databases">
        <title>The Agave Microbiome: Exploring the role of microbial communities in plant adaptations to desert environments.</title>
        <authorList>
            <person name="Partida-Martinez L.P."/>
        </authorList>
    </citation>
    <scope>NUCLEOTIDE SEQUENCE [LARGE SCALE GENOMIC DNA]</scope>
    <source>
        <strain evidence="1 2">AS3.12</strain>
    </source>
</reference>
<protein>
    <submittedName>
        <fullName evidence="1">Uncharacterized protein</fullName>
    </submittedName>
</protein>
<gene>
    <name evidence="1" type="ORF">F4695_003813</name>
</gene>
<dbReference type="EMBL" id="JACHBU010000008">
    <property type="protein sequence ID" value="MBB6510424.1"/>
    <property type="molecule type" value="Genomic_DNA"/>
</dbReference>
<name>A0A7X0MT62_9HYPH</name>
<proteinExistence type="predicted"/>
<evidence type="ECO:0000313" key="1">
    <source>
        <dbReference type="EMBL" id="MBB6510424.1"/>
    </source>
</evidence>
<evidence type="ECO:0000313" key="2">
    <source>
        <dbReference type="Proteomes" id="UP000585437"/>
    </source>
</evidence>
<comment type="caution">
    <text evidence="1">The sequence shown here is derived from an EMBL/GenBank/DDBJ whole genome shotgun (WGS) entry which is preliminary data.</text>
</comment>
<organism evidence="1 2">
    <name type="scientific">Rhizobium soli</name>
    <dbReference type="NCBI Taxonomy" id="424798"/>
    <lineage>
        <taxon>Bacteria</taxon>
        <taxon>Pseudomonadati</taxon>
        <taxon>Pseudomonadota</taxon>
        <taxon>Alphaproteobacteria</taxon>
        <taxon>Hyphomicrobiales</taxon>
        <taxon>Rhizobiaceae</taxon>
        <taxon>Rhizobium/Agrobacterium group</taxon>
        <taxon>Rhizobium</taxon>
    </lineage>
</organism>
<dbReference type="Proteomes" id="UP000585437">
    <property type="component" value="Unassembled WGS sequence"/>
</dbReference>
<dbReference type="RefSeq" id="WP_184655602.1">
    <property type="nucleotide sequence ID" value="NZ_JACHBU010000008.1"/>
</dbReference>
<sequence length="164" mass="18071">MAKKQVRDSAYYEDRPKREHPSIYADLKTGKHQTVTEAAIAAGLKTVRTRLQELKNAWSKASATERDDFVQWLVGLGVTMPSVPAASTSGSLTLIASNRKLSPSASKRIEDIMSKRHLKVGDVMAEMGFRKLNASLGRALHRGDRLQPDVITALQKWLAANSSI</sequence>
<accession>A0A7X0MT62</accession>
<dbReference type="AlphaFoldDB" id="A0A7X0MT62"/>
<keyword evidence="2" id="KW-1185">Reference proteome</keyword>